<organism evidence="1 2">
    <name type="scientific">Streptomyces rectiviolaceus</name>
    <dbReference type="NCBI Taxonomy" id="332591"/>
    <lineage>
        <taxon>Bacteria</taxon>
        <taxon>Bacillati</taxon>
        <taxon>Actinomycetota</taxon>
        <taxon>Actinomycetes</taxon>
        <taxon>Kitasatosporales</taxon>
        <taxon>Streptomycetaceae</taxon>
        <taxon>Streptomyces</taxon>
    </lineage>
</organism>
<sequence length="71" mass="7344">MAGDGGADAWVGHDDHGGRLVRAVGDQACGLLEENGHQASWGAGLNRLGDEAGTNRAFKVTNLFGTKPARL</sequence>
<name>A0ABP6NBP5_9ACTN</name>
<dbReference type="Proteomes" id="UP001501637">
    <property type="component" value="Unassembled WGS sequence"/>
</dbReference>
<protein>
    <submittedName>
        <fullName evidence="1">Uncharacterized protein</fullName>
    </submittedName>
</protein>
<reference evidence="2" key="1">
    <citation type="journal article" date="2019" name="Int. J. Syst. Evol. Microbiol.">
        <title>The Global Catalogue of Microorganisms (GCM) 10K type strain sequencing project: providing services to taxonomists for standard genome sequencing and annotation.</title>
        <authorList>
            <consortium name="The Broad Institute Genomics Platform"/>
            <consortium name="The Broad Institute Genome Sequencing Center for Infectious Disease"/>
            <person name="Wu L."/>
            <person name="Ma J."/>
        </authorList>
    </citation>
    <scope>NUCLEOTIDE SEQUENCE [LARGE SCALE GENOMIC DNA]</scope>
    <source>
        <strain evidence="2">JCM 9092</strain>
    </source>
</reference>
<dbReference type="EMBL" id="BAAAUG010000162">
    <property type="protein sequence ID" value="GAA3140679.1"/>
    <property type="molecule type" value="Genomic_DNA"/>
</dbReference>
<proteinExistence type="predicted"/>
<gene>
    <name evidence="1" type="ORF">GCM10010449_70850</name>
</gene>
<comment type="caution">
    <text evidence="1">The sequence shown here is derived from an EMBL/GenBank/DDBJ whole genome shotgun (WGS) entry which is preliminary data.</text>
</comment>
<evidence type="ECO:0000313" key="1">
    <source>
        <dbReference type="EMBL" id="GAA3140679.1"/>
    </source>
</evidence>
<evidence type="ECO:0000313" key="2">
    <source>
        <dbReference type="Proteomes" id="UP001501637"/>
    </source>
</evidence>
<accession>A0ABP6NBP5</accession>
<keyword evidence="2" id="KW-1185">Reference proteome</keyword>